<dbReference type="EMBL" id="CAFAAV010000324">
    <property type="protein sequence ID" value="CAB4835623.1"/>
    <property type="molecule type" value="Genomic_DNA"/>
</dbReference>
<feature type="compositionally biased region" description="Polar residues" evidence="1">
    <location>
        <begin position="119"/>
        <end position="135"/>
    </location>
</feature>
<sequence>METRSFINVVSDTRQPSPGAPSISRSGTLVSVKNTSLNSASPVICRSGSTSTPGACMSTTKAVSPACLTASGLVRTTSRPQRDRCASVVHTFWPLTIHSSPSFTPRDDKPAKSEPLPGSLNSWHQISSPVNSGRR</sequence>
<protein>
    <submittedName>
        <fullName evidence="2">Unannotated protein</fullName>
    </submittedName>
</protein>
<name>A0A6J7ASC6_9ZZZZ</name>
<organism evidence="2">
    <name type="scientific">freshwater metagenome</name>
    <dbReference type="NCBI Taxonomy" id="449393"/>
    <lineage>
        <taxon>unclassified sequences</taxon>
        <taxon>metagenomes</taxon>
        <taxon>ecological metagenomes</taxon>
    </lineage>
</organism>
<gene>
    <name evidence="2" type="ORF">UFOPK3099_02833</name>
</gene>
<feature type="region of interest" description="Disordered" evidence="1">
    <location>
        <begin position="97"/>
        <end position="135"/>
    </location>
</feature>
<accession>A0A6J7ASC6</accession>
<evidence type="ECO:0000256" key="1">
    <source>
        <dbReference type="SAM" id="MobiDB-lite"/>
    </source>
</evidence>
<proteinExistence type="predicted"/>
<feature type="region of interest" description="Disordered" evidence="1">
    <location>
        <begin position="1"/>
        <end position="27"/>
    </location>
</feature>
<dbReference type="AlphaFoldDB" id="A0A6J7ASC6"/>
<feature type="compositionally biased region" description="Polar residues" evidence="1">
    <location>
        <begin position="1"/>
        <end position="16"/>
    </location>
</feature>
<reference evidence="2" key="1">
    <citation type="submission" date="2020-05" db="EMBL/GenBank/DDBJ databases">
        <authorList>
            <person name="Chiriac C."/>
            <person name="Salcher M."/>
            <person name="Ghai R."/>
            <person name="Kavagutti S V."/>
        </authorList>
    </citation>
    <scope>NUCLEOTIDE SEQUENCE</scope>
</reference>
<evidence type="ECO:0000313" key="2">
    <source>
        <dbReference type="EMBL" id="CAB4835623.1"/>
    </source>
</evidence>